<comment type="caution">
    <text evidence="5">The sequence shown here is derived from an EMBL/GenBank/DDBJ whole genome shotgun (WGS) entry which is preliminary data.</text>
</comment>
<dbReference type="Proteomes" id="UP001139031">
    <property type="component" value="Unassembled WGS sequence"/>
</dbReference>
<name>A0ABS7TWT2_9BACT</name>
<gene>
    <name evidence="5" type="ORF">K7C98_25395</name>
</gene>
<feature type="region of interest" description="Disordered" evidence="4">
    <location>
        <begin position="1"/>
        <end position="40"/>
    </location>
</feature>
<evidence type="ECO:0000256" key="3">
    <source>
        <dbReference type="ARBA" id="ARBA00023157"/>
    </source>
</evidence>
<keyword evidence="6" id="KW-1185">Reference proteome</keyword>
<organism evidence="5 6">
    <name type="scientific">Nannocystis pusilla</name>
    <dbReference type="NCBI Taxonomy" id="889268"/>
    <lineage>
        <taxon>Bacteria</taxon>
        <taxon>Pseudomonadati</taxon>
        <taxon>Myxococcota</taxon>
        <taxon>Polyangia</taxon>
        <taxon>Nannocystales</taxon>
        <taxon>Nannocystaceae</taxon>
        <taxon>Nannocystis</taxon>
    </lineage>
</organism>
<keyword evidence="3" id="KW-1015">Disulfide bond</keyword>
<evidence type="ECO:0000313" key="6">
    <source>
        <dbReference type="Proteomes" id="UP001139031"/>
    </source>
</evidence>
<evidence type="ECO:0000256" key="2">
    <source>
        <dbReference type="ARBA" id="ARBA00022737"/>
    </source>
</evidence>
<sequence>MPTTGTPTGTTTTTTGDPTDTNTDTSTTEGVQTSTGTTTDPQVAMCGNGLLEMGEECDDGNVIDKDTCSNACTKVPCEEQEGVGELLSYIWIANSTQNTVSKINTFTGVEEGRYYVEGGSPSRTSVNLLGDVAVSSRDPGGVTKIAARKIDCVDLNGNGMIDTSTGPNDILPLGTDECVLWRKPLPSPGYTYGARATAWEGTKPDPDTCQYPQPRLWFGWMDAQNTAHIERVDGTTGATLDTVLFPNWGPGYSPYGGAVNADGDFFVTGLSTQPAIMIDAETLAVTNFGVPQGCKYGMTLDKNGNIWNGGCNDSSVYLYDMQAQAWSNIGNAGGSRVNGMMADGAGNVWGAGSSPCRLVHIDADSKTYVNNNIPIPGCSNPWGVSIDIEGFVWVVDMSANVAFKIDPVTYQTVLTVTGLVGPYTYSDMTGAALNAQINPQ</sequence>
<dbReference type="InterPro" id="IPR011042">
    <property type="entry name" value="6-blade_b-propeller_TolB-like"/>
</dbReference>
<evidence type="ECO:0000256" key="4">
    <source>
        <dbReference type="SAM" id="MobiDB-lite"/>
    </source>
</evidence>
<dbReference type="EMBL" id="JAIRAU010000032">
    <property type="protein sequence ID" value="MBZ5712592.1"/>
    <property type="molecule type" value="Genomic_DNA"/>
</dbReference>
<keyword evidence="2" id="KW-0677">Repeat</keyword>
<protein>
    <recommendedName>
        <fullName evidence="7">Myxococcus cysteine-rich repeat-containing protein</fullName>
    </recommendedName>
</protein>
<reference evidence="5" key="1">
    <citation type="submission" date="2021-08" db="EMBL/GenBank/DDBJ databases">
        <authorList>
            <person name="Stevens D.C."/>
        </authorList>
    </citation>
    <scope>NUCLEOTIDE SEQUENCE</scope>
    <source>
        <strain evidence="5">DSM 53165</strain>
    </source>
</reference>
<keyword evidence="1" id="KW-0732">Signal</keyword>
<dbReference type="InterPro" id="IPR011936">
    <property type="entry name" value="Myxo_disulph_rpt"/>
</dbReference>
<evidence type="ECO:0008006" key="7">
    <source>
        <dbReference type="Google" id="ProtNLM"/>
    </source>
</evidence>
<dbReference type="RefSeq" id="WP_224194345.1">
    <property type="nucleotide sequence ID" value="NZ_JAIRAU010000032.1"/>
</dbReference>
<dbReference type="Gene3D" id="2.120.10.30">
    <property type="entry name" value="TolB, C-terminal domain"/>
    <property type="match status" value="1"/>
</dbReference>
<dbReference type="SUPFAM" id="SSF101898">
    <property type="entry name" value="NHL repeat"/>
    <property type="match status" value="1"/>
</dbReference>
<accession>A0ABS7TWT2</accession>
<dbReference type="NCBIfam" id="TIGR02232">
    <property type="entry name" value="myxo_disulf_rpt"/>
    <property type="match status" value="1"/>
</dbReference>
<proteinExistence type="predicted"/>
<evidence type="ECO:0000313" key="5">
    <source>
        <dbReference type="EMBL" id="MBZ5712592.1"/>
    </source>
</evidence>
<evidence type="ECO:0000256" key="1">
    <source>
        <dbReference type="ARBA" id="ARBA00022729"/>
    </source>
</evidence>